<evidence type="ECO:0000313" key="9">
    <source>
        <dbReference type="Proteomes" id="UP000253099"/>
    </source>
</evidence>
<dbReference type="GO" id="GO:0008863">
    <property type="term" value="F:formate dehydrogenase (NAD+) activity"/>
    <property type="evidence" value="ECO:0007669"/>
    <property type="project" value="UniProtKB-EC"/>
</dbReference>
<evidence type="ECO:0000256" key="3">
    <source>
        <dbReference type="ARBA" id="ARBA00022723"/>
    </source>
</evidence>
<dbReference type="Pfam" id="PF00384">
    <property type="entry name" value="Molybdopterin"/>
    <property type="match status" value="1"/>
</dbReference>
<dbReference type="Gene3D" id="3.40.50.740">
    <property type="match status" value="1"/>
</dbReference>
<dbReference type="Gene3D" id="2.20.25.90">
    <property type="entry name" value="ADC-like domains"/>
    <property type="match status" value="1"/>
</dbReference>
<dbReference type="GO" id="GO:0015942">
    <property type="term" value="P:formate metabolic process"/>
    <property type="evidence" value="ECO:0007669"/>
    <property type="project" value="InterPro"/>
</dbReference>
<dbReference type="PANTHER" id="PTHR43105:SF14">
    <property type="entry name" value="FORMATE DEHYDROGENASE H"/>
    <property type="match status" value="1"/>
</dbReference>
<sequence length="686" mass="76549">MVEMNYVPTICPYCGTGCGLNLVVVDEKVVGVEPWKRHPVNEGKLCPKGMFAHEFIHRKDRLTKPLIKQENGEFRESEWDEALDLVASKLGEIKDNNPDDIGFLACARSPNENIYITQKFVRKVIGTHNVDHCARICHGPTVAGLAKTFGSGAMTNDFISIESADVIFIIGSNNMEAHPLFGRRVIRAKKNGAKIIVADPRYTPTAKLADMYIEFRSGRDVPLLNAMMKIIVDNDLQDDEFIEKRTKNYQRLKETIVKYDLDYAAELVEADPKKIKEAALMYANAENAAIVYSLGVTEHRHGADNVMANANLAMLTGNIGKIGSGVNPLRGQNNVQGACDMGALPTDYPGYQKVMNGDATKVVEENWACTLDGCAPGLTVVEMIHAAADGNIKAMYITGEDPVLSDPDTNHVIEAMENLDFLVVQDIFMSETGKYADVVFPAAGWGEQEGTFTNGERRVQRVRKAVDAPGEAKYDWQIMKEIAVRMGAEEEQFTYNNPEEIFDEMRMITPQYRGMTYERLEKPEALHWPCPDEEHPGQGLMHVDTFAHPDGLGVFEPADYIGPSELPDNDYPLVLTTTRTLFHYHASMTRRCKTLDNELPTGYVEINDKNAKKLGILNRETVKVKSRRGEIEIPARVTPDIMEGEVNIPMHFFECAANYLTTGKELDPKSKMAELKVCAVAVEKME</sequence>
<gene>
    <name evidence="8" type="primary">fdhA_2</name>
    <name evidence="8" type="ORF">ALNOE001_22130</name>
</gene>
<keyword evidence="9" id="KW-1185">Reference proteome</keyword>
<dbReference type="InterPro" id="IPR006656">
    <property type="entry name" value="Mopterin_OxRdtase"/>
</dbReference>
<dbReference type="PROSITE" id="PS51669">
    <property type="entry name" value="4FE4S_MOW_BIS_MGD"/>
    <property type="match status" value="1"/>
</dbReference>
<evidence type="ECO:0000256" key="6">
    <source>
        <dbReference type="ARBA" id="ARBA00023014"/>
    </source>
</evidence>
<dbReference type="CDD" id="cd02753">
    <property type="entry name" value="MopB_Formate-Dh-H"/>
    <property type="match status" value="1"/>
</dbReference>
<keyword evidence="5" id="KW-0408">Iron</keyword>
<dbReference type="GO" id="GO:0051539">
    <property type="term" value="F:4 iron, 4 sulfur cluster binding"/>
    <property type="evidence" value="ECO:0007669"/>
    <property type="project" value="UniProtKB-KW"/>
</dbReference>
<protein>
    <submittedName>
        <fullName evidence="8">Formate dehydrogenase subunit alpha</fullName>
        <ecNumber evidence="8">1.17.1.9</ecNumber>
    </submittedName>
</protein>
<evidence type="ECO:0000256" key="1">
    <source>
        <dbReference type="ARBA" id="ARBA00010312"/>
    </source>
</evidence>
<keyword evidence="6" id="KW-0411">Iron-sulfur</keyword>
<dbReference type="NCBIfam" id="TIGR01591">
    <property type="entry name" value="Fdh-alpha"/>
    <property type="match status" value="1"/>
</dbReference>
<organism evidence="8 9">
    <name type="scientific">Candidatus Methanobinarius endosymbioticus</name>
    <dbReference type="NCBI Taxonomy" id="2006182"/>
    <lineage>
        <taxon>Archaea</taxon>
        <taxon>Methanobacteriati</taxon>
        <taxon>Methanobacteriota</taxon>
        <taxon>Methanomada group</taxon>
        <taxon>Methanobacteria</taxon>
        <taxon>Methanobacteriales</taxon>
        <taxon>Methanobacteriaceae</taxon>
        <taxon>Candidatus Methanobinarius</taxon>
    </lineage>
</organism>
<dbReference type="InterPro" id="IPR050123">
    <property type="entry name" value="Prok_molybdopt-oxidoreductase"/>
</dbReference>
<evidence type="ECO:0000256" key="5">
    <source>
        <dbReference type="ARBA" id="ARBA00023004"/>
    </source>
</evidence>
<dbReference type="InterPro" id="IPR027467">
    <property type="entry name" value="MopterinOxRdtase_cofactor_BS"/>
</dbReference>
<comment type="caution">
    <text evidence="8">The sequence shown here is derived from an EMBL/GenBank/DDBJ whole genome shotgun (WGS) entry which is preliminary data.</text>
</comment>
<feature type="domain" description="4Fe-4S Mo/W bis-MGD-type" evidence="7">
    <location>
        <begin position="4"/>
        <end position="60"/>
    </location>
</feature>
<dbReference type="EMBL" id="NIZT01000070">
    <property type="protein sequence ID" value="RBQ22455.1"/>
    <property type="molecule type" value="Genomic_DNA"/>
</dbReference>
<comment type="similarity">
    <text evidence="1">Belongs to the prokaryotic molybdopterin-containing oxidoreductase family.</text>
</comment>
<dbReference type="Proteomes" id="UP000253099">
    <property type="component" value="Unassembled WGS sequence"/>
</dbReference>
<dbReference type="PROSITE" id="PS00551">
    <property type="entry name" value="MOLYBDOPTERIN_PROK_1"/>
    <property type="match status" value="1"/>
</dbReference>
<proteinExistence type="inferred from homology"/>
<evidence type="ECO:0000256" key="2">
    <source>
        <dbReference type="ARBA" id="ARBA00022485"/>
    </source>
</evidence>
<accession>A0A366M8E4</accession>
<reference evidence="8 9" key="1">
    <citation type="submission" date="2018-06" db="EMBL/GenBank/DDBJ databases">
        <title>Genomic insight into two independent archaeal endosymbiosis events.</title>
        <authorList>
            <person name="Lind A.E."/>
            <person name="Lewis W.H."/>
            <person name="Spang A."/>
            <person name="Guy L."/>
            <person name="Embley M.T."/>
            <person name="Ettema T.J.G."/>
        </authorList>
    </citation>
    <scope>NUCLEOTIDE SEQUENCE [LARGE SCALE GENOMIC DNA]</scope>
    <source>
        <strain evidence="8">NOE</strain>
    </source>
</reference>
<dbReference type="InterPro" id="IPR009010">
    <property type="entry name" value="Asp_de-COase-like_dom_sf"/>
</dbReference>
<keyword evidence="4 8" id="KW-0560">Oxidoreductase</keyword>
<dbReference type="Gene3D" id="2.40.40.20">
    <property type="match status" value="1"/>
</dbReference>
<dbReference type="InterPro" id="IPR006963">
    <property type="entry name" value="Mopterin_OxRdtase_4Fe-4S_dom"/>
</dbReference>
<dbReference type="InterPro" id="IPR006478">
    <property type="entry name" value="Formate_DH_asu"/>
</dbReference>
<dbReference type="PROSITE" id="PS00932">
    <property type="entry name" value="MOLYBDOPTERIN_PROK_3"/>
    <property type="match status" value="1"/>
</dbReference>
<evidence type="ECO:0000313" key="8">
    <source>
        <dbReference type="EMBL" id="RBQ22455.1"/>
    </source>
</evidence>
<dbReference type="InterPro" id="IPR006657">
    <property type="entry name" value="MoPterin_dinucl-bd_dom"/>
</dbReference>
<evidence type="ECO:0000259" key="7">
    <source>
        <dbReference type="PROSITE" id="PS51669"/>
    </source>
</evidence>
<dbReference type="GO" id="GO:0003954">
    <property type="term" value="F:NADH dehydrogenase activity"/>
    <property type="evidence" value="ECO:0007669"/>
    <property type="project" value="TreeGrafter"/>
</dbReference>
<dbReference type="AlphaFoldDB" id="A0A366M8E4"/>
<dbReference type="GO" id="GO:0016020">
    <property type="term" value="C:membrane"/>
    <property type="evidence" value="ECO:0007669"/>
    <property type="project" value="TreeGrafter"/>
</dbReference>
<evidence type="ECO:0000256" key="4">
    <source>
        <dbReference type="ARBA" id="ARBA00023002"/>
    </source>
</evidence>
<name>A0A366M8E4_9EURY</name>
<dbReference type="SMART" id="SM00926">
    <property type="entry name" value="Molybdop_Fe4S4"/>
    <property type="match status" value="1"/>
</dbReference>
<dbReference type="Gene3D" id="3.40.228.10">
    <property type="entry name" value="Dimethylsulfoxide Reductase, domain 2"/>
    <property type="match status" value="1"/>
</dbReference>
<dbReference type="SUPFAM" id="SSF50692">
    <property type="entry name" value="ADC-like"/>
    <property type="match status" value="1"/>
</dbReference>
<dbReference type="Pfam" id="PF01568">
    <property type="entry name" value="Molydop_binding"/>
    <property type="match status" value="1"/>
</dbReference>
<dbReference type="PANTHER" id="PTHR43105">
    <property type="entry name" value="RESPIRATORY NITRATE REDUCTASE"/>
    <property type="match status" value="1"/>
</dbReference>
<keyword evidence="2" id="KW-0004">4Fe-4S</keyword>
<dbReference type="InterPro" id="IPR041924">
    <property type="entry name" value="Formate_Dh-H_N"/>
</dbReference>
<dbReference type="FunFam" id="3.40.228.10:FF:000002">
    <property type="entry name" value="Formate dehydrogenase subunit alpha"/>
    <property type="match status" value="1"/>
</dbReference>
<dbReference type="GO" id="GO:0022904">
    <property type="term" value="P:respiratory electron transport chain"/>
    <property type="evidence" value="ECO:0007669"/>
    <property type="project" value="TreeGrafter"/>
</dbReference>
<dbReference type="Pfam" id="PF04879">
    <property type="entry name" value="Molybdop_Fe4S4"/>
    <property type="match status" value="1"/>
</dbReference>
<dbReference type="GO" id="GO:0043546">
    <property type="term" value="F:molybdopterin cofactor binding"/>
    <property type="evidence" value="ECO:0007669"/>
    <property type="project" value="InterPro"/>
</dbReference>
<keyword evidence="3" id="KW-0479">Metal-binding</keyword>
<dbReference type="EC" id="1.17.1.9" evidence="8"/>
<dbReference type="SUPFAM" id="SSF53706">
    <property type="entry name" value="Formate dehydrogenase/DMSO reductase, domains 1-3"/>
    <property type="match status" value="1"/>
</dbReference>
<dbReference type="FunFam" id="2.20.25.90:FF:000006">
    <property type="entry name" value="Formate dehydrogenase alpha subunit"/>
    <property type="match status" value="1"/>
</dbReference>
<dbReference type="InterPro" id="IPR006655">
    <property type="entry name" value="Mopterin_OxRdtase_prok_CS"/>
</dbReference>
<dbReference type="GO" id="GO:0046872">
    <property type="term" value="F:metal ion binding"/>
    <property type="evidence" value="ECO:0007669"/>
    <property type="project" value="UniProtKB-KW"/>
</dbReference>